<dbReference type="PANTHER" id="PTHR43682:SF1">
    <property type="entry name" value="LACTATE UTILIZATION PROTEIN C"/>
    <property type="match status" value="1"/>
</dbReference>
<evidence type="ECO:0000259" key="1">
    <source>
        <dbReference type="Pfam" id="PF02589"/>
    </source>
</evidence>
<dbReference type="STRING" id="355548.SAMN04487945_1812"/>
<feature type="domain" description="LUD" evidence="1">
    <location>
        <begin position="69"/>
        <end position="169"/>
    </location>
</feature>
<evidence type="ECO:0000313" key="3">
    <source>
        <dbReference type="Proteomes" id="UP000198518"/>
    </source>
</evidence>
<evidence type="ECO:0000313" key="2">
    <source>
        <dbReference type="EMBL" id="SEW15696.1"/>
    </source>
</evidence>
<dbReference type="SUPFAM" id="SSF100950">
    <property type="entry name" value="NagB/RpiA/CoA transferase-like"/>
    <property type="match status" value="1"/>
</dbReference>
<keyword evidence="3" id="KW-1185">Reference proteome</keyword>
<dbReference type="OrthoDB" id="251293at2157"/>
<dbReference type="PANTHER" id="PTHR43682">
    <property type="entry name" value="LACTATE UTILIZATION PROTEIN C"/>
    <property type="match status" value="1"/>
</dbReference>
<dbReference type="EMBL" id="FOJA01000001">
    <property type="protein sequence ID" value="SEW15696.1"/>
    <property type="molecule type" value="Genomic_DNA"/>
</dbReference>
<name>A0A1I0PMW3_9EURY</name>
<organism evidence="2 3">
    <name type="scientific">Halobacterium jilantaiense</name>
    <dbReference type="NCBI Taxonomy" id="355548"/>
    <lineage>
        <taxon>Archaea</taxon>
        <taxon>Methanobacteriati</taxon>
        <taxon>Methanobacteriota</taxon>
        <taxon>Stenosarchaea group</taxon>
        <taxon>Halobacteria</taxon>
        <taxon>Halobacteriales</taxon>
        <taxon>Halobacteriaceae</taxon>
        <taxon>Halobacterium</taxon>
    </lineage>
</organism>
<dbReference type="RefSeq" id="WP_089668978.1">
    <property type="nucleotide sequence ID" value="NZ_FOJA01000001.1"/>
</dbReference>
<dbReference type="InterPro" id="IPR003741">
    <property type="entry name" value="LUD_dom"/>
</dbReference>
<sequence>MSTTAGDPPVGRFLDRLADFDVSHTVTTPDGVADAVADVADDPAVGVPLPEGLGELPARVATDPSPSDLEAAATGVTQADLGVADYGSLALPATADGVEPVSLYGDQHVAVVAAEDVVPGMPEALSELGDRFRADGDSVVLATGPSATADMGALVQGAHGPKTVHAVVVER</sequence>
<dbReference type="Pfam" id="PF02589">
    <property type="entry name" value="LUD_dom"/>
    <property type="match status" value="1"/>
</dbReference>
<dbReference type="Gene3D" id="3.40.50.10420">
    <property type="entry name" value="NagB/RpiA/CoA transferase-like"/>
    <property type="match status" value="1"/>
</dbReference>
<proteinExistence type="predicted"/>
<dbReference type="AlphaFoldDB" id="A0A1I0PMW3"/>
<protein>
    <submittedName>
        <fullName evidence="2">L-lactate dehydrogenase complex protein LldG</fullName>
    </submittedName>
</protein>
<dbReference type="InterPro" id="IPR024185">
    <property type="entry name" value="FTHF_cligase-like_sf"/>
</dbReference>
<reference evidence="2 3" key="1">
    <citation type="submission" date="2016-10" db="EMBL/GenBank/DDBJ databases">
        <authorList>
            <person name="de Groot N.N."/>
        </authorList>
    </citation>
    <scope>NUCLEOTIDE SEQUENCE [LARGE SCALE GENOMIC DNA]</scope>
    <source>
        <strain evidence="2 3">CGMCC 1.5337</strain>
    </source>
</reference>
<dbReference type="InterPro" id="IPR037171">
    <property type="entry name" value="NagB/RpiA_transferase-like"/>
</dbReference>
<dbReference type="Proteomes" id="UP000198518">
    <property type="component" value="Unassembled WGS sequence"/>
</dbReference>
<gene>
    <name evidence="2" type="ORF">SAMN04487945_1812</name>
</gene>
<accession>A0A1I0PMW3</accession>